<name>A0A0R2I1H2_9LACO</name>
<sequence length="199" mass="22668">MKTSKNSHNPWKWAFFSLLTVVVVAVGVIFYKATAPTNVPSQQEAYSAADTSVAVTLDRRQVNALSRNYLDRFLKDDKVKYRFFVGNKYATVIGKTHFLGAKVQFALNFIPKRLSNGNVLLQTKGLSVGRLNLPVKFVLSYIKANYKLPNWVYVNQKKKTITLDLNRYSKQHSLHYSAQELNMEKGEFKFLITIPKGGK</sequence>
<keyword evidence="1" id="KW-1133">Transmembrane helix</keyword>
<dbReference type="OrthoDB" id="2241695at2"/>
<comment type="caution">
    <text evidence="2">The sequence shown here is derived from an EMBL/GenBank/DDBJ whole genome shotgun (WGS) entry which is preliminary data.</text>
</comment>
<keyword evidence="1" id="KW-0472">Membrane</keyword>
<keyword evidence="1" id="KW-0812">Transmembrane</keyword>
<evidence type="ECO:0000256" key="1">
    <source>
        <dbReference type="SAM" id="Phobius"/>
    </source>
</evidence>
<dbReference type="Pfam" id="PF09911">
    <property type="entry name" value="DUF2140"/>
    <property type="match status" value="1"/>
</dbReference>
<dbReference type="EMBL" id="JQBW01000009">
    <property type="protein sequence ID" value="KRN58872.1"/>
    <property type="molecule type" value="Genomic_DNA"/>
</dbReference>
<protein>
    <recommendedName>
        <fullName evidence="4">Extracellular protein</fullName>
    </recommendedName>
</protein>
<dbReference type="RefSeq" id="WP_057741131.1">
    <property type="nucleotide sequence ID" value="NZ_JQBW01000009.1"/>
</dbReference>
<accession>A0A0R2I1H2</accession>
<evidence type="ECO:0000313" key="2">
    <source>
        <dbReference type="EMBL" id="KRN58872.1"/>
    </source>
</evidence>
<dbReference type="Proteomes" id="UP000050934">
    <property type="component" value="Unassembled WGS sequence"/>
</dbReference>
<dbReference type="STRING" id="396268.IV45_GL000499"/>
<dbReference type="PATRIC" id="fig|396268.3.peg.506"/>
<feature type="transmembrane region" description="Helical" evidence="1">
    <location>
        <begin position="12"/>
        <end position="31"/>
    </location>
</feature>
<evidence type="ECO:0000313" key="3">
    <source>
        <dbReference type="Proteomes" id="UP000050934"/>
    </source>
</evidence>
<gene>
    <name evidence="2" type="ORF">IV45_GL000499</name>
</gene>
<dbReference type="InterPro" id="IPR018672">
    <property type="entry name" value="DUF2140"/>
</dbReference>
<keyword evidence="3" id="KW-1185">Reference proteome</keyword>
<dbReference type="AlphaFoldDB" id="A0A0R2I1H2"/>
<evidence type="ECO:0008006" key="4">
    <source>
        <dbReference type="Google" id="ProtNLM"/>
    </source>
</evidence>
<proteinExistence type="predicted"/>
<reference evidence="2 3" key="1">
    <citation type="journal article" date="2015" name="Genome Announc.">
        <title>Expanding the biotechnology potential of lactobacilli through comparative genomics of 213 strains and associated genera.</title>
        <authorList>
            <person name="Sun Z."/>
            <person name="Harris H.M."/>
            <person name="McCann A."/>
            <person name="Guo C."/>
            <person name="Argimon S."/>
            <person name="Zhang W."/>
            <person name="Yang X."/>
            <person name="Jeffery I.B."/>
            <person name="Cooney J.C."/>
            <person name="Kagawa T.F."/>
            <person name="Liu W."/>
            <person name="Song Y."/>
            <person name="Salvetti E."/>
            <person name="Wrobel A."/>
            <person name="Rasinkangas P."/>
            <person name="Parkhill J."/>
            <person name="Rea M.C."/>
            <person name="O'Sullivan O."/>
            <person name="Ritari J."/>
            <person name="Douillard F.P."/>
            <person name="Paul Ross R."/>
            <person name="Yang R."/>
            <person name="Briner A.E."/>
            <person name="Felis G.E."/>
            <person name="de Vos W.M."/>
            <person name="Barrangou R."/>
            <person name="Klaenhammer T.R."/>
            <person name="Caufield P.W."/>
            <person name="Cui Y."/>
            <person name="Zhang H."/>
            <person name="O'Toole P.W."/>
        </authorList>
    </citation>
    <scope>NUCLEOTIDE SEQUENCE [LARGE SCALE GENOMIC DNA]</scope>
    <source>
        <strain evidence="2 3">DSM 17896</strain>
    </source>
</reference>
<organism evidence="2 3">
    <name type="scientific">Limosilactobacillus secaliphilus</name>
    <dbReference type="NCBI Taxonomy" id="396268"/>
    <lineage>
        <taxon>Bacteria</taxon>
        <taxon>Bacillati</taxon>
        <taxon>Bacillota</taxon>
        <taxon>Bacilli</taxon>
        <taxon>Lactobacillales</taxon>
        <taxon>Lactobacillaceae</taxon>
        <taxon>Limosilactobacillus</taxon>
    </lineage>
</organism>